<evidence type="ECO:0000256" key="7">
    <source>
        <dbReference type="SAM" id="Phobius"/>
    </source>
</evidence>
<dbReference type="SUPFAM" id="SSF48264">
    <property type="entry name" value="Cytochrome P450"/>
    <property type="match status" value="1"/>
</dbReference>
<keyword evidence="6" id="KW-0503">Monooxygenase</keyword>
<evidence type="ECO:0000313" key="9">
    <source>
        <dbReference type="Proteomes" id="UP001610563"/>
    </source>
</evidence>
<dbReference type="PRINTS" id="PR00385">
    <property type="entry name" value="P450"/>
</dbReference>
<evidence type="ECO:0000256" key="2">
    <source>
        <dbReference type="ARBA" id="ARBA00010617"/>
    </source>
</evidence>
<keyword evidence="9" id="KW-1185">Reference proteome</keyword>
<evidence type="ECO:0000256" key="6">
    <source>
        <dbReference type="RuleBase" id="RU000461"/>
    </source>
</evidence>
<gene>
    <name evidence="8" type="ORF">BJX66DRAFT_329322</name>
</gene>
<organism evidence="8 9">
    <name type="scientific">Aspergillus keveii</name>
    <dbReference type="NCBI Taxonomy" id="714993"/>
    <lineage>
        <taxon>Eukaryota</taxon>
        <taxon>Fungi</taxon>
        <taxon>Dikarya</taxon>
        <taxon>Ascomycota</taxon>
        <taxon>Pezizomycotina</taxon>
        <taxon>Eurotiomycetes</taxon>
        <taxon>Eurotiomycetidae</taxon>
        <taxon>Eurotiales</taxon>
        <taxon>Aspergillaceae</taxon>
        <taxon>Aspergillus</taxon>
        <taxon>Aspergillus subgen. Nidulantes</taxon>
    </lineage>
</organism>
<keyword evidence="5 6" id="KW-0408">Iron</keyword>
<dbReference type="Gene3D" id="1.10.630.10">
    <property type="entry name" value="Cytochrome P450"/>
    <property type="match status" value="1"/>
</dbReference>
<keyword evidence="4 6" id="KW-0560">Oxidoreductase</keyword>
<proteinExistence type="inferred from homology"/>
<evidence type="ECO:0000256" key="3">
    <source>
        <dbReference type="ARBA" id="ARBA00022723"/>
    </source>
</evidence>
<feature type="transmembrane region" description="Helical" evidence="7">
    <location>
        <begin position="12"/>
        <end position="32"/>
    </location>
</feature>
<name>A0ABR4FQ59_9EURO</name>
<dbReference type="PANTHER" id="PTHR24305:SF166">
    <property type="entry name" value="CYTOCHROME P450 12A4, MITOCHONDRIAL-RELATED"/>
    <property type="match status" value="1"/>
</dbReference>
<dbReference type="InterPro" id="IPR050121">
    <property type="entry name" value="Cytochrome_P450_monoxygenase"/>
</dbReference>
<keyword evidence="7" id="KW-1133">Transmembrane helix</keyword>
<keyword evidence="7" id="KW-0472">Membrane</keyword>
<keyword evidence="6" id="KW-0349">Heme</keyword>
<dbReference type="EMBL" id="JBFTWV010000146">
    <property type="protein sequence ID" value="KAL2785371.1"/>
    <property type="molecule type" value="Genomic_DNA"/>
</dbReference>
<dbReference type="CDD" id="cd11070">
    <property type="entry name" value="CYP56-like"/>
    <property type="match status" value="1"/>
</dbReference>
<dbReference type="InterPro" id="IPR036396">
    <property type="entry name" value="Cyt_P450_sf"/>
</dbReference>
<feature type="transmembrane region" description="Helical" evidence="7">
    <location>
        <begin position="44"/>
        <end position="63"/>
    </location>
</feature>
<evidence type="ECO:0000256" key="5">
    <source>
        <dbReference type="ARBA" id="ARBA00023004"/>
    </source>
</evidence>
<dbReference type="InterPro" id="IPR001128">
    <property type="entry name" value="Cyt_P450"/>
</dbReference>
<dbReference type="Proteomes" id="UP001610563">
    <property type="component" value="Unassembled WGS sequence"/>
</dbReference>
<sequence>MAESLLDGLSSTAPIQTLCTGALLLYITWKLISLTRFYMHGRRSGFPVFIAPFPTKNIIWMVITPMLQPLLQKYIPEPLYTRLDVAIYGWECRQKAEIHGRVGKTFVLVTLDECTLWVADPAIANVIVQRRKDFLQPEIVGKVMGLFGANVITANGAEWQRQRKMVTPNLNEGISKIVWDESCRQACQMNTYLLSNANSDSGNKTLSGLKSVAINVMGFAGYGQKQEWAPDFESIGADIQDGRGLYFETVSLVAQMLLEAALVPSAILKLPFMPERLQRLGRRKEHMPEYTKAVLDMERKQAATTSTRDSTSTAQNSFIKVLVRCADEAKRGGVSGMYLSDQEISGNLFIFTVAGFEATANTMGYAVLFLAAYPEWQDWIREELGHLPADPLAWKYDEVFPRSKRVLAVMYETLRIFTAVMHAVRSVSTPQTLASETISHLLLPPMEIYVSMQIMHADPDLYGADYADFKPSRWIDDKGNLISLPKGTFMPWSGGPRICPGMKMAQVEFVATVATLFRGAVVEPVPIAGESAEQARNTLLRLMEGPVAQVSLQVREPEKVKLRWKEIAAE</sequence>
<dbReference type="PANTHER" id="PTHR24305">
    <property type="entry name" value="CYTOCHROME P450"/>
    <property type="match status" value="1"/>
</dbReference>
<comment type="similarity">
    <text evidence="2 6">Belongs to the cytochrome P450 family.</text>
</comment>
<evidence type="ECO:0000256" key="4">
    <source>
        <dbReference type="ARBA" id="ARBA00023002"/>
    </source>
</evidence>
<keyword evidence="3 6" id="KW-0479">Metal-binding</keyword>
<protein>
    <submittedName>
        <fullName evidence="8">Cytochrome P450</fullName>
    </submittedName>
</protein>
<keyword evidence="7" id="KW-0812">Transmembrane</keyword>
<accession>A0ABR4FQ59</accession>
<dbReference type="Pfam" id="PF00067">
    <property type="entry name" value="p450"/>
    <property type="match status" value="1"/>
</dbReference>
<evidence type="ECO:0000256" key="1">
    <source>
        <dbReference type="ARBA" id="ARBA00001971"/>
    </source>
</evidence>
<dbReference type="InterPro" id="IPR017972">
    <property type="entry name" value="Cyt_P450_CS"/>
</dbReference>
<comment type="caution">
    <text evidence="8">The sequence shown here is derived from an EMBL/GenBank/DDBJ whole genome shotgun (WGS) entry which is preliminary data.</text>
</comment>
<reference evidence="8 9" key="1">
    <citation type="submission" date="2024-07" db="EMBL/GenBank/DDBJ databases">
        <title>Section-level genome sequencing and comparative genomics of Aspergillus sections Usti and Cavernicolus.</title>
        <authorList>
            <consortium name="Lawrence Berkeley National Laboratory"/>
            <person name="Nybo J.L."/>
            <person name="Vesth T.C."/>
            <person name="Theobald S."/>
            <person name="Frisvad J.C."/>
            <person name="Larsen T.O."/>
            <person name="Kjaerboelling I."/>
            <person name="Rothschild-Mancinelli K."/>
            <person name="Lyhne E.K."/>
            <person name="Kogle M.E."/>
            <person name="Barry K."/>
            <person name="Clum A."/>
            <person name="Na H."/>
            <person name="Ledsgaard L."/>
            <person name="Lin J."/>
            <person name="Lipzen A."/>
            <person name="Kuo A."/>
            <person name="Riley R."/>
            <person name="Mondo S."/>
            <person name="Labutti K."/>
            <person name="Haridas S."/>
            <person name="Pangalinan J."/>
            <person name="Salamov A.A."/>
            <person name="Simmons B.A."/>
            <person name="Magnuson J.K."/>
            <person name="Chen J."/>
            <person name="Drula E."/>
            <person name="Henrissat B."/>
            <person name="Wiebenga A."/>
            <person name="Lubbers R.J."/>
            <person name="Gomes A.C."/>
            <person name="Makela M.R."/>
            <person name="Stajich J."/>
            <person name="Grigoriev I.V."/>
            <person name="Mortensen U.H."/>
            <person name="De Vries R.P."/>
            <person name="Baker S.E."/>
            <person name="Andersen M.R."/>
        </authorList>
    </citation>
    <scope>NUCLEOTIDE SEQUENCE [LARGE SCALE GENOMIC DNA]</scope>
    <source>
        <strain evidence="8 9">CBS 209.92</strain>
    </source>
</reference>
<dbReference type="PROSITE" id="PS00086">
    <property type="entry name" value="CYTOCHROME_P450"/>
    <property type="match status" value="1"/>
</dbReference>
<evidence type="ECO:0000313" key="8">
    <source>
        <dbReference type="EMBL" id="KAL2785371.1"/>
    </source>
</evidence>
<comment type="cofactor">
    <cofactor evidence="1">
        <name>heme</name>
        <dbReference type="ChEBI" id="CHEBI:30413"/>
    </cofactor>
</comment>